<dbReference type="InterPro" id="IPR000515">
    <property type="entry name" value="MetI-like"/>
</dbReference>
<dbReference type="RefSeq" id="WP_231440326.1">
    <property type="nucleotide sequence ID" value="NZ_JAJOMB010000004.1"/>
</dbReference>
<comment type="subcellular location">
    <subcellularLocation>
        <location evidence="1 7">Cell membrane</location>
        <topology evidence="1 7">Multi-pass membrane protein</topology>
    </subcellularLocation>
</comment>
<keyword evidence="3" id="KW-1003">Cell membrane</keyword>
<dbReference type="PROSITE" id="PS50928">
    <property type="entry name" value="ABC_TM1"/>
    <property type="match status" value="1"/>
</dbReference>
<evidence type="ECO:0000256" key="1">
    <source>
        <dbReference type="ARBA" id="ARBA00004651"/>
    </source>
</evidence>
<feature type="transmembrane region" description="Helical" evidence="7">
    <location>
        <begin position="66"/>
        <end position="87"/>
    </location>
</feature>
<dbReference type="Gene3D" id="1.10.3720.10">
    <property type="entry name" value="MetI-like"/>
    <property type="match status" value="1"/>
</dbReference>
<dbReference type="PANTHER" id="PTHR30151">
    <property type="entry name" value="ALKANE SULFONATE ABC TRANSPORTER-RELATED, MEMBRANE SUBUNIT"/>
    <property type="match status" value="1"/>
</dbReference>
<evidence type="ECO:0000256" key="2">
    <source>
        <dbReference type="ARBA" id="ARBA00022448"/>
    </source>
</evidence>
<feature type="domain" description="ABC transmembrane type-1" evidence="8">
    <location>
        <begin position="55"/>
        <end position="248"/>
    </location>
</feature>
<dbReference type="GO" id="GO:0005886">
    <property type="term" value="C:plasma membrane"/>
    <property type="evidence" value="ECO:0007669"/>
    <property type="project" value="UniProtKB-SubCell"/>
</dbReference>
<dbReference type="SUPFAM" id="SSF161098">
    <property type="entry name" value="MetI-like"/>
    <property type="match status" value="1"/>
</dbReference>
<reference evidence="9" key="1">
    <citation type="submission" date="2021-11" db="EMBL/GenBank/DDBJ databases">
        <title>Streptomyces corallinus and Kineosporia corallina sp. nov., two new coral-derived marine actinobacteria.</title>
        <authorList>
            <person name="Buangrab K."/>
            <person name="Sutthacheep M."/>
            <person name="Yeemin T."/>
            <person name="Harunari E."/>
            <person name="Igarashi Y."/>
            <person name="Sripreechasak P."/>
            <person name="Kanchanasin P."/>
            <person name="Tanasupawat S."/>
            <person name="Phongsopitanun W."/>
        </authorList>
    </citation>
    <scope>NUCLEOTIDE SEQUENCE</scope>
    <source>
        <strain evidence="9">JCM 31032</strain>
    </source>
</reference>
<accession>A0A9X1NDP3</accession>
<evidence type="ECO:0000259" key="8">
    <source>
        <dbReference type="PROSITE" id="PS50928"/>
    </source>
</evidence>
<feature type="transmembrane region" description="Helical" evidence="7">
    <location>
        <begin position="94"/>
        <end position="115"/>
    </location>
</feature>
<dbReference type="Proteomes" id="UP001138997">
    <property type="component" value="Unassembled WGS sequence"/>
</dbReference>
<dbReference type="EMBL" id="JAJOMB010000004">
    <property type="protein sequence ID" value="MCD5311148.1"/>
    <property type="molecule type" value="Genomic_DNA"/>
</dbReference>
<evidence type="ECO:0000313" key="9">
    <source>
        <dbReference type="EMBL" id="MCD5311148.1"/>
    </source>
</evidence>
<evidence type="ECO:0000256" key="7">
    <source>
        <dbReference type="RuleBase" id="RU363032"/>
    </source>
</evidence>
<organism evidence="9 10">
    <name type="scientific">Kineosporia babensis</name>
    <dbReference type="NCBI Taxonomy" id="499548"/>
    <lineage>
        <taxon>Bacteria</taxon>
        <taxon>Bacillati</taxon>
        <taxon>Actinomycetota</taxon>
        <taxon>Actinomycetes</taxon>
        <taxon>Kineosporiales</taxon>
        <taxon>Kineosporiaceae</taxon>
        <taxon>Kineosporia</taxon>
    </lineage>
</organism>
<dbReference type="PANTHER" id="PTHR30151:SF20">
    <property type="entry name" value="ABC TRANSPORTER PERMEASE PROTEIN HI_0355-RELATED"/>
    <property type="match status" value="1"/>
</dbReference>
<feature type="transmembrane region" description="Helical" evidence="7">
    <location>
        <begin position="223"/>
        <end position="244"/>
    </location>
</feature>
<feature type="transmembrane region" description="Helical" evidence="7">
    <location>
        <begin position="127"/>
        <end position="146"/>
    </location>
</feature>
<keyword evidence="2 7" id="KW-0813">Transport</keyword>
<evidence type="ECO:0000256" key="3">
    <source>
        <dbReference type="ARBA" id="ARBA00022475"/>
    </source>
</evidence>
<sequence length="256" mass="26886">MTIVLATRRILTPVLAGVLLLVFWQLVVDLRDIPGYLLPSPEAIGTQVRQNFSDILTASRASGTNALVGLLAGIALAVAAAVVAVWVPPVERLLTPLASAVSAMPIVALAPVLSIMFSATSDLPRRIVVAIVAFFPVFVTTVRGLTRIEQVHAELMRSYAVGGWTLTRLVRLPGAVPYLFTGIRVAASLAVISAVVAEYFGGLQNGLGSRITSAAANTAYARAWAYVVAAIGLGLVFYLAALAAERLASRGRVPIS</sequence>
<dbReference type="InterPro" id="IPR035906">
    <property type="entry name" value="MetI-like_sf"/>
</dbReference>
<protein>
    <submittedName>
        <fullName evidence="9">ABC transporter permease subunit</fullName>
    </submittedName>
</protein>
<evidence type="ECO:0000256" key="5">
    <source>
        <dbReference type="ARBA" id="ARBA00022989"/>
    </source>
</evidence>
<dbReference type="AlphaFoldDB" id="A0A9X1NDP3"/>
<feature type="transmembrane region" description="Helical" evidence="7">
    <location>
        <begin position="178"/>
        <end position="203"/>
    </location>
</feature>
<keyword evidence="5 7" id="KW-1133">Transmembrane helix</keyword>
<evidence type="ECO:0000256" key="4">
    <source>
        <dbReference type="ARBA" id="ARBA00022692"/>
    </source>
</evidence>
<comment type="caution">
    <text evidence="9">The sequence shown here is derived from an EMBL/GenBank/DDBJ whole genome shotgun (WGS) entry which is preliminary data.</text>
</comment>
<comment type="similarity">
    <text evidence="7">Belongs to the binding-protein-dependent transport system permease family.</text>
</comment>
<keyword evidence="4 7" id="KW-0812">Transmembrane</keyword>
<evidence type="ECO:0000313" key="10">
    <source>
        <dbReference type="Proteomes" id="UP001138997"/>
    </source>
</evidence>
<proteinExistence type="inferred from homology"/>
<keyword evidence="10" id="KW-1185">Reference proteome</keyword>
<dbReference type="GO" id="GO:0055085">
    <property type="term" value="P:transmembrane transport"/>
    <property type="evidence" value="ECO:0007669"/>
    <property type="project" value="InterPro"/>
</dbReference>
<gene>
    <name evidence="9" type="ORF">LR394_09585</name>
</gene>
<dbReference type="Pfam" id="PF00528">
    <property type="entry name" value="BPD_transp_1"/>
    <property type="match status" value="1"/>
</dbReference>
<name>A0A9X1NDP3_9ACTN</name>
<evidence type="ECO:0000256" key="6">
    <source>
        <dbReference type="ARBA" id="ARBA00023136"/>
    </source>
</evidence>
<feature type="transmembrane region" description="Helical" evidence="7">
    <location>
        <begin position="10"/>
        <end position="28"/>
    </location>
</feature>
<keyword evidence="6 7" id="KW-0472">Membrane</keyword>